<evidence type="ECO:0008006" key="3">
    <source>
        <dbReference type="Google" id="ProtNLM"/>
    </source>
</evidence>
<evidence type="ECO:0000313" key="2">
    <source>
        <dbReference type="Proteomes" id="UP000240490"/>
    </source>
</evidence>
<dbReference type="Proteomes" id="UP000240490">
    <property type="component" value="Unassembled WGS sequence"/>
</dbReference>
<name>A0A2R6AUW1_9ARCH</name>
<gene>
    <name evidence="1" type="ORF">B9Q08_05225</name>
</gene>
<reference evidence="1 2" key="1">
    <citation type="submission" date="2017-04" db="EMBL/GenBank/DDBJ databases">
        <title>Novel microbial lineages endemic to geothermal iron-oxide mats fill important gaps in the evolutionary history of Archaea.</title>
        <authorList>
            <person name="Jay Z.J."/>
            <person name="Beam J.P."/>
            <person name="Dlakic M."/>
            <person name="Rusch D.B."/>
            <person name="Kozubal M.A."/>
            <person name="Inskeep W.P."/>
        </authorList>
    </citation>
    <scope>NUCLEOTIDE SEQUENCE [LARGE SCALE GENOMIC DNA]</scope>
    <source>
        <strain evidence="1">ECH_B_SAG-M15</strain>
    </source>
</reference>
<organism evidence="1 2">
    <name type="scientific">Candidatus Marsarchaeota G2 archaeon ECH_B_SAG-M15</name>
    <dbReference type="NCBI Taxonomy" id="1978162"/>
    <lineage>
        <taxon>Archaea</taxon>
        <taxon>Candidatus Marsarchaeota</taxon>
        <taxon>Candidatus Marsarchaeota group 2</taxon>
    </lineage>
</organism>
<dbReference type="EMBL" id="NEXJ01000094">
    <property type="protein sequence ID" value="PSN90157.1"/>
    <property type="molecule type" value="Genomic_DNA"/>
</dbReference>
<proteinExistence type="predicted"/>
<dbReference type="AlphaFoldDB" id="A0A2R6AUW1"/>
<sequence>MSSPAERLSVETRELTGLFVKRLEGLRNLGGASSVARTLTRADSSLLRGGWAVGVDGSMDYDEHMELLLFYVAAAAYTCPFRVGGNSGGVVFDFGGVHRDDSLGFSTAVPLWSDDLGVVSPEGLGGYAEQAELSGVQRLPFALMTMAELSLGLRAVGRESTGILFLDRPLSGTYLPLARDLRLLLRSGSSVLVGQPTPRGELGWLDLALASVLGPPGSYVPVRRPYTVYAAIGLLVEEAGMGGGGGGVGLAPAELGRRLGLDDVGLERLLKALSKLNDRFGGALLEEFSPAVISVSPRVLGYWDRVVFVAEAVVGRVFGGGVSHPLHYGGERWLSVLDINALNSFLLLELVSRALRGGVLVLGVTKDTSATDYVRAVLPFLYAGGVVGVEPGRVGFKSDTAFLTVLSAANHSRVRTPWRTHAYDSCFASLTMGEGLRAARGRVSRERLFVKGYFQLRSFRGDPSMRSPVFGYERPFDPQYDGVHTRLVEAEDRGGRLTLSVFVEFGGRSAVDDLALCVLAAGDNPEVFEAYGHNQLLYLADKAVKAEVRLMRHALRGIAYHELSGFERRERIFMVSRRFRELRAEAEAERERALSGGERGSASSVGGGVL</sequence>
<accession>A0A2R6AUW1</accession>
<comment type="caution">
    <text evidence="1">The sequence shown here is derived from an EMBL/GenBank/DDBJ whole genome shotgun (WGS) entry which is preliminary data.</text>
</comment>
<protein>
    <recommendedName>
        <fullName evidence="3">NurA domain-containing protein</fullName>
    </recommendedName>
</protein>
<evidence type="ECO:0000313" key="1">
    <source>
        <dbReference type="EMBL" id="PSN90157.1"/>
    </source>
</evidence>